<dbReference type="Proteomes" id="UP000051500">
    <property type="component" value="Unassembled WGS sequence"/>
</dbReference>
<accession>A0A0R2KM25</accession>
<dbReference type="GO" id="GO:0008168">
    <property type="term" value="F:methyltransferase activity"/>
    <property type="evidence" value="ECO:0007669"/>
    <property type="project" value="UniProtKB-KW"/>
</dbReference>
<dbReference type="STRING" id="1122146.IV53_GL000710"/>
<gene>
    <name evidence="1" type="ORF">IV53_GL000710</name>
</gene>
<name>A0A0R2KM25_9LACO</name>
<proteinExistence type="predicted"/>
<sequence>MAINPPYFADQPTSEKNPNPYLAIARHEIKVNLAQIIEMSSALLKRGGKLAMIHRPERLIEIFAEMEKNHLVPKRVQLVYPKADKEANMVLVEAIRDGNPGGTRFLPPLTVYQANGEYTKEVHTIIYGE</sequence>
<dbReference type="SUPFAM" id="SSF53335">
    <property type="entry name" value="S-adenosyl-L-methionine-dependent methyltransferases"/>
    <property type="match status" value="1"/>
</dbReference>
<keyword evidence="2" id="KW-1185">Reference proteome</keyword>
<dbReference type="PANTHER" id="PTHR47739">
    <property type="entry name" value="TRNA1(VAL) (ADENINE(37)-N6)-METHYLTRANSFERASE"/>
    <property type="match status" value="1"/>
</dbReference>
<dbReference type="Gene3D" id="3.40.50.150">
    <property type="entry name" value="Vaccinia Virus protein VP39"/>
    <property type="match status" value="1"/>
</dbReference>
<dbReference type="InterPro" id="IPR050210">
    <property type="entry name" value="tRNA_Adenine-N(6)_MTase"/>
</dbReference>
<keyword evidence="1" id="KW-0808">Transferase</keyword>
<dbReference type="EMBL" id="JQBZ01000025">
    <property type="protein sequence ID" value="KRN88742.1"/>
    <property type="molecule type" value="Genomic_DNA"/>
</dbReference>
<dbReference type="PANTHER" id="PTHR47739:SF1">
    <property type="entry name" value="TRNA1(VAL) (ADENINE(37)-N6)-METHYLTRANSFERASE"/>
    <property type="match status" value="1"/>
</dbReference>
<dbReference type="InterPro" id="IPR029063">
    <property type="entry name" value="SAM-dependent_MTases_sf"/>
</dbReference>
<dbReference type="RefSeq" id="WP_191975848.1">
    <property type="nucleotide sequence ID" value="NZ_JQBZ01000025.1"/>
</dbReference>
<dbReference type="AlphaFoldDB" id="A0A0R2KM25"/>
<dbReference type="GO" id="GO:0032259">
    <property type="term" value="P:methylation"/>
    <property type="evidence" value="ECO:0007669"/>
    <property type="project" value="UniProtKB-KW"/>
</dbReference>
<protein>
    <submittedName>
        <fullName evidence="1">O-methyltransferase</fullName>
    </submittedName>
</protein>
<dbReference type="PATRIC" id="fig|1122146.4.peg.740"/>
<keyword evidence="1" id="KW-0489">Methyltransferase</keyword>
<comment type="caution">
    <text evidence="1">The sequence shown here is derived from an EMBL/GenBank/DDBJ whole genome shotgun (WGS) entry which is preliminary data.</text>
</comment>
<organism evidence="1 2">
    <name type="scientific">Ligilactobacillus ceti DSM 22408</name>
    <dbReference type="NCBI Taxonomy" id="1122146"/>
    <lineage>
        <taxon>Bacteria</taxon>
        <taxon>Bacillati</taxon>
        <taxon>Bacillota</taxon>
        <taxon>Bacilli</taxon>
        <taxon>Lactobacillales</taxon>
        <taxon>Lactobacillaceae</taxon>
        <taxon>Ligilactobacillus</taxon>
    </lineage>
</organism>
<reference evidence="1 2" key="1">
    <citation type="journal article" date="2015" name="Genome Announc.">
        <title>Expanding the biotechnology potential of lactobacilli through comparative genomics of 213 strains and associated genera.</title>
        <authorList>
            <person name="Sun Z."/>
            <person name="Harris H.M."/>
            <person name="McCann A."/>
            <person name="Guo C."/>
            <person name="Argimon S."/>
            <person name="Zhang W."/>
            <person name="Yang X."/>
            <person name="Jeffery I.B."/>
            <person name="Cooney J.C."/>
            <person name="Kagawa T.F."/>
            <person name="Liu W."/>
            <person name="Song Y."/>
            <person name="Salvetti E."/>
            <person name="Wrobel A."/>
            <person name="Rasinkangas P."/>
            <person name="Parkhill J."/>
            <person name="Rea M.C."/>
            <person name="O'Sullivan O."/>
            <person name="Ritari J."/>
            <person name="Douillard F.P."/>
            <person name="Paul Ross R."/>
            <person name="Yang R."/>
            <person name="Briner A.E."/>
            <person name="Felis G.E."/>
            <person name="de Vos W.M."/>
            <person name="Barrangou R."/>
            <person name="Klaenhammer T.R."/>
            <person name="Caufield P.W."/>
            <person name="Cui Y."/>
            <person name="Zhang H."/>
            <person name="O'Toole P.W."/>
        </authorList>
    </citation>
    <scope>NUCLEOTIDE SEQUENCE [LARGE SCALE GENOMIC DNA]</scope>
    <source>
        <strain evidence="1 2">DSM 22408</strain>
    </source>
</reference>
<evidence type="ECO:0000313" key="2">
    <source>
        <dbReference type="Proteomes" id="UP000051500"/>
    </source>
</evidence>
<evidence type="ECO:0000313" key="1">
    <source>
        <dbReference type="EMBL" id="KRN88742.1"/>
    </source>
</evidence>
<dbReference type="eggNOG" id="COG4123">
    <property type="taxonomic scope" value="Bacteria"/>
</dbReference>